<comment type="subunit">
    <text evidence="7 8">Homodimer.</text>
</comment>
<keyword evidence="10" id="KW-1185">Reference proteome</keyword>
<feature type="active site" description="Proton acceptor" evidence="7">
    <location>
        <position position="168"/>
    </location>
</feature>
<dbReference type="GO" id="GO:0004807">
    <property type="term" value="F:triose-phosphate isomerase activity"/>
    <property type="evidence" value="ECO:0007669"/>
    <property type="project" value="UniProtKB-UniRule"/>
</dbReference>
<evidence type="ECO:0000313" key="9">
    <source>
        <dbReference type="EMBL" id="MBC2605880.1"/>
    </source>
</evidence>
<dbReference type="GO" id="GO:0019563">
    <property type="term" value="P:glycerol catabolic process"/>
    <property type="evidence" value="ECO:0007669"/>
    <property type="project" value="TreeGrafter"/>
</dbReference>
<dbReference type="PROSITE" id="PS51440">
    <property type="entry name" value="TIM_2"/>
    <property type="match status" value="1"/>
</dbReference>
<evidence type="ECO:0000256" key="6">
    <source>
        <dbReference type="ARBA" id="ARBA00023235"/>
    </source>
</evidence>
<evidence type="ECO:0000256" key="1">
    <source>
        <dbReference type="ARBA" id="ARBA00004680"/>
    </source>
</evidence>
<dbReference type="InterPro" id="IPR000652">
    <property type="entry name" value="Triosephosphate_isomerase"/>
</dbReference>
<dbReference type="EC" id="5.3.1.1" evidence="7 8"/>
<dbReference type="CDD" id="cd00311">
    <property type="entry name" value="TIM"/>
    <property type="match status" value="1"/>
</dbReference>
<accession>A0A7X1B7M0</accession>
<comment type="catalytic activity">
    <reaction evidence="7 8">
        <text>D-glyceraldehyde 3-phosphate = dihydroxyacetone phosphate</text>
        <dbReference type="Rhea" id="RHEA:18585"/>
        <dbReference type="ChEBI" id="CHEBI:57642"/>
        <dbReference type="ChEBI" id="CHEBI:59776"/>
        <dbReference type="EC" id="5.3.1.1"/>
    </reaction>
</comment>
<feature type="binding site" evidence="7">
    <location>
        <position position="214"/>
    </location>
    <ligand>
        <name>substrate</name>
    </ligand>
</feature>
<gene>
    <name evidence="7" type="primary">tpiA</name>
    <name evidence="9" type="ORF">H5P27_07470</name>
</gene>
<dbReference type="HAMAP" id="MF_00147_B">
    <property type="entry name" value="TIM_B"/>
    <property type="match status" value="1"/>
</dbReference>
<evidence type="ECO:0000256" key="5">
    <source>
        <dbReference type="ARBA" id="ARBA00023152"/>
    </source>
</evidence>
<evidence type="ECO:0000313" key="10">
    <source>
        <dbReference type="Proteomes" id="UP000526501"/>
    </source>
</evidence>
<dbReference type="InterPro" id="IPR022896">
    <property type="entry name" value="TrioseP_Isoase_bac/euk"/>
</dbReference>
<dbReference type="GO" id="GO:0005829">
    <property type="term" value="C:cytosol"/>
    <property type="evidence" value="ECO:0007669"/>
    <property type="project" value="TreeGrafter"/>
</dbReference>
<feature type="binding site" evidence="7">
    <location>
        <begin position="235"/>
        <end position="236"/>
    </location>
    <ligand>
        <name>substrate</name>
    </ligand>
</feature>
<dbReference type="InterPro" id="IPR035990">
    <property type="entry name" value="TIM_sf"/>
</dbReference>
<name>A0A7X1B7M0_9BACT</name>
<comment type="similarity">
    <text evidence="2 7 8">Belongs to the triosephosphate isomerase family.</text>
</comment>
<organism evidence="9 10">
    <name type="scientific">Pelagicoccus albus</name>
    <dbReference type="NCBI Taxonomy" id="415222"/>
    <lineage>
        <taxon>Bacteria</taxon>
        <taxon>Pseudomonadati</taxon>
        <taxon>Verrucomicrobiota</taxon>
        <taxon>Opitutia</taxon>
        <taxon>Puniceicoccales</taxon>
        <taxon>Pelagicoccaceae</taxon>
        <taxon>Pelagicoccus</taxon>
    </lineage>
</organism>
<dbReference type="GO" id="GO:0006094">
    <property type="term" value="P:gluconeogenesis"/>
    <property type="evidence" value="ECO:0007669"/>
    <property type="project" value="UniProtKB-UniRule"/>
</dbReference>
<keyword evidence="3 7" id="KW-0312">Gluconeogenesis</keyword>
<keyword evidence="4 7" id="KW-0963">Cytoplasm</keyword>
<comment type="pathway">
    <text evidence="1 7 8">Carbohydrate degradation; glycolysis; D-glyceraldehyde 3-phosphate from glycerone phosphate: step 1/1.</text>
</comment>
<dbReference type="FunFam" id="3.20.20.70:FF:000016">
    <property type="entry name" value="Triosephosphate isomerase"/>
    <property type="match status" value="1"/>
</dbReference>
<evidence type="ECO:0000256" key="2">
    <source>
        <dbReference type="ARBA" id="ARBA00007422"/>
    </source>
</evidence>
<dbReference type="SUPFAM" id="SSF51351">
    <property type="entry name" value="Triosephosphate isomerase (TIM)"/>
    <property type="match status" value="1"/>
</dbReference>
<feature type="active site" description="Electrophile" evidence="7">
    <location>
        <position position="96"/>
    </location>
</feature>
<protein>
    <recommendedName>
        <fullName evidence="7 8">Triosephosphate isomerase</fullName>
        <shortName evidence="7">TIM</shortName>
        <shortName evidence="7">TPI</shortName>
        <ecNumber evidence="7 8">5.3.1.1</ecNumber>
    </recommendedName>
    <alternativeName>
        <fullName evidence="7">Triose-phosphate isomerase</fullName>
    </alternativeName>
</protein>
<sequence length="255" mass="27319">MSRKYLIAGNWKMNKTPADGADLAKEIAAFVTKDESVEVVICPTAVALDRVSSVIEGSAVKLGAQNLYPKASGAYTGEISAEMLRAVFAKYVVLGHSERREYFGETDAFVNEKVKFSLENNLNPILCIGETLEQREADETLEVNKTQLLGGLEGVSEEDMPKVVIAYEPVWAIGTGKTATPEMAQEVHAAIRSELAAKYGEAVAEKVRILYGGSMKPANADELLAMKDIDGGLIGGAALDAKSFSDLIASARKAD</sequence>
<evidence type="ECO:0000256" key="8">
    <source>
        <dbReference type="RuleBase" id="RU363013"/>
    </source>
</evidence>
<dbReference type="AlphaFoldDB" id="A0A7X1B7M0"/>
<evidence type="ECO:0000256" key="7">
    <source>
        <dbReference type="HAMAP-Rule" id="MF_00147"/>
    </source>
</evidence>
<dbReference type="GO" id="GO:0046166">
    <property type="term" value="P:glyceraldehyde-3-phosphate biosynthetic process"/>
    <property type="evidence" value="ECO:0007669"/>
    <property type="project" value="TreeGrafter"/>
</dbReference>
<proteinExistence type="inferred from homology"/>
<dbReference type="InterPro" id="IPR013785">
    <property type="entry name" value="Aldolase_TIM"/>
</dbReference>
<evidence type="ECO:0000256" key="3">
    <source>
        <dbReference type="ARBA" id="ARBA00022432"/>
    </source>
</evidence>
<dbReference type="PANTHER" id="PTHR21139:SF42">
    <property type="entry name" value="TRIOSEPHOSPHATE ISOMERASE"/>
    <property type="match status" value="1"/>
</dbReference>
<feature type="binding site" evidence="7">
    <location>
        <position position="174"/>
    </location>
    <ligand>
        <name>substrate</name>
    </ligand>
</feature>
<keyword evidence="5 7" id="KW-0324">Glycolysis</keyword>
<comment type="subcellular location">
    <subcellularLocation>
        <location evidence="7 8">Cytoplasm</location>
    </subcellularLocation>
</comment>
<dbReference type="GO" id="GO:0006096">
    <property type="term" value="P:glycolytic process"/>
    <property type="evidence" value="ECO:0007669"/>
    <property type="project" value="UniProtKB-UniRule"/>
</dbReference>
<dbReference type="EMBL" id="JACHVC010000007">
    <property type="protein sequence ID" value="MBC2605880.1"/>
    <property type="molecule type" value="Genomic_DNA"/>
</dbReference>
<comment type="function">
    <text evidence="7">Involved in the gluconeogenesis. Catalyzes stereospecifically the conversion of dihydroxyacetone phosphate (DHAP) to D-glyceraldehyde-3-phosphate (G3P).</text>
</comment>
<feature type="binding site" evidence="7">
    <location>
        <begin position="10"/>
        <end position="12"/>
    </location>
    <ligand>
        <name>substrate</name>
    </ligand>
</feature>
<dbReference type="UniPathway" id="UPA00138"/>
<comment type="caution">
    <text evidence="9">The sequence shown here is derived from an EMBL/GenBank/DDBJ whole genome shotgun (WGS) entry which is preliminary data.</text>
</comment>
<dbReference type="RefSeq" id="WP_185659768.1">
    <property type="nucleotide sequence ID" value="NZ_CAWPOO010000007.1"/>
</dbReference>
<dbReference type="InterPro" id="IPR020861">
    <property type="entry name" value="Triosephosphate_isomerase_AS"/>
</dbReference>
<dbReference type="NCBIfam" id="TIGR00419">
    <property type="entry name" value="tim"/>
    <property type="match status" value="1"/>
</dbReference>
<dbReference type="PROSITE" id="PS00171">
    <property type="entry name" value="TIM_1"/>
    <property type="match status" value="1"/>
</dbReference>
<reference evidence="9 10" key="1">
    <citation type="submission" date="2020-07" db="EMBL/GenBank/DDBJ databases">
        <authorList>
            <person name="Feng X."/>
        </authorList>
    </citation>
    <scope>NUCLEOTIDE SEQUENCE [LARGE SCALE GENOMIC DNA]</scope>
    <source>
        <strain evidence="9 10">JCM23202</strain>
    </source>
</reference>
<dbReference type="Gene3D" id="3.20.20.70">
    <property type="entry name" value="Aldolase class I"/>
    <property type="match status" value="1"/>
</dbReference>
<dbReference type="PANTHER" id="PTHR21139">
    <property type="entry name" value="TRIOSEPHOSPHATE ISOMERASE"/>
    <property type="match status" value="1"/>
</dbReference>
<comment type="pathway">
    <text evidence="7 8">Carbohydrate biosynthesis; gluconeogenesis.</text>
</comment>
<keyword evidence="6 7" id="KW-0413">Isomerase</keyword>
<evidence type="ECO:0000256" key="4">
    <source>
        <dbReference type="ARBA" id="ARBA00022490"/>
    </source>
</evidence>
<dbReference type="Pfam" id="PF00121">
    <property type="entry name" value="TIM"/>
    <property type="match status" value="1"/>
</dbReference>
<dbReference type="UniPathway" id="UPA00109">
    <property type="reaction ID" value="UER00189"/>
</dbReference>
<dbReference type="Proteomes" id="UP000526501">
    <property type="component" value="Unassembled WGS sequence"/>
</dbReference>